<proteinExistence type="inferred from homology"/>
<protein>
    <recommendedName>
        <fullName evidence="9">Golgi apparatus membrane protein TVP18</fullName>
    </recommendedName>
</protein>
<sequence>MGVFDEFASRNFSLYAQWFGLASIILLVVLGVFSLTSNIVFAIIGWIFAFILVFVEVPLCTKFCPTSPRFDSFVATFENSFLRAGLYLVLAIVMFLSNLISTTALIAPAVTLLLTFICYSIAALKRQPHASTKVLGGTGVDNVV</sequence>
<evidence type="ECO:0000256" key="4">
    <source>
        <dbReference type="ARBA" id="ARBA00022989"/>
    </source>
</evidence>
<comment type="subcellular location">
    <subcellularLocation>
        <location evidence="1">Endomembrane system</location>
        <topology evidence="1">Multi-pass membrane protein</topology>
    </subcellularLocation>
</comment>
<name>A0A1X2HGQ3_SYNRA</name>
<reference evidence="7 8" key="1">
    <citation type="submission" date="2016-07" db="EMBL/GenBank/DDBJ databases">
        <title>Pervasive Adenine N6-methylation of Active Genes in Fungi.</title>
        <authorList>
            <consortium name="DOE Joint Genome Institute"/>
            <person name="Mondo S.J."/>
            <person name="Dannebaum R.O."/>
            <person name="Kuo R.C."/>
            <person name="Labutti K."/>
            <person name="Haridas S."/>
            <person name="Kuo A."/>
            <person name="Salamov A."/>
            <person name="Ahrendt S.R."/>
            <person name="Lipzen A."/>
            <person name="Sullivan W."/>
            <person name="Andreopoulos W.B."/>
            <person name="Clum A."/>
            <person name="Lindquist E."/>
            <person name="Daum C."/>
            <person name="Ramamoorthy G.K."/>
            <person name="Gryganskyi A."/>
            <person name="Culley D."/>
            <person name="Magnuson J.K."/>
            <person name="James T.Y."/>
            <person name="O'Malley M.A."/>
            <person name="Stajich J.E."/>
            <person name="Spatafora J.W."/>
            <person name="Visel A."/>
            <person name="Grigoriev I.V."/>
        </authorList>
    </citation>
    <scope>NUCLEOTIDE SEQUENCE [LARGE SCALE GENOMIC DNA]</scope>
    <source>
        <strain evidence="7 8">NRRL 2496</strain>
    </source>
</reference>
<evidence type="ECO:0000313" key="7">
    <source>
        <dbReference type="EMBL" id="ORY98079.1"/>
    </source>
</evidence>
<keyword evidence="5 6" id="KW-0472">Membrane</keyword>
<comment type="caution">
    <text evidence="7">The sequence shown here is derived from an EMBL/GenBank/DDBJ whole genome shotgun (WGS) entry which is preliminary data.</text>
</comment>
<gene>
    <name evidence="7" type="ORF">BCR43DRAFT_524144</name>
</gene>
<evidence type="ECO:0000256" key="1">
    <source>
        <dbReference type="ARBA" id="ARBA00004127"/>
    </source>
</evidence>
<dbReference type="OrthoDB" id="5591789at2759"/>
<dbReference type="FunCoup" id="A0A1X2HGQ3">
    <property type="interactions" value="40"/>
</dbReference>
<feature type="transmembrane region" description="Helical" evidence="6">
    <location>
        <begin position="106"/>
        <end position="124"/>
    </location>
</feature>
<dbReference type="OMA" id="MAIVQWC"/>
<organism evidence="7 8">
    <name type="scientific">Syncephalastrum racemosum</name>
    <name type="common">Filamentous fungus</name>
    <dbReference type="NCBI Taxonomy" id="13706"/>
    <lineage>
        <taxon>Eukaryota</taxon>
        <taxon>Fungi</taxon>
        <taxon>Fungi incertae sedis</taxon>
        <taxon>Mucoromycota</taxon>
        <taxon>Mucoromycotina</taxon>
        <taxon>Mucoromycetes</taxon>
        <taxon>Mucorales</taxon>
        <taxon>Syncephalastraceae</taxon>
        <taxon>Syncephalastrum</taxon>
    </lineage>
</organism>
<dbReference type="STRING" id="13706.A0A1X2HGQ3"/>
<feature type="transmembrane region" description="Helical" evidence="6">
    <location>
        <begin position="12"/>
        <end position="33"/>
    </location>
</feature>
<dbReference type="Pfam" id="PF10233">
    <property type="entry name" value="Cg6151-P"/>
    <property type="match status" value="1"/>
</dbReference>
<evidence type="ECO:0000313" key="8">
    <source>
        <dbReference type="Proteomes" id="UP000242180"/>
    </source>
</evidence>
<evidence type="ECO:0000256" key="6">
    <source>
        <dbReference type="SAM" id="Phobius"/>
    </source>
</evidence>
<keyword evidence="4 6" id="KW-1133">Transmembrane helix</keyword>
<dbReference type="SMART" id="SM01077">
    <property type="entry name" value="Cg6151-P"/>
    <property type="match status" value="1"/>
</dbReference>
<evidence type="ECO:0000256" key="3">
    <source>
        <dbReference type="ARBA" id="ARBA00022692"/>
    </source>
</evidence>
<dbReference type="PANTHER" id="PTHR13314">
    <property type="entry name" value="CALCIUM CHANNEL FLOWER HOMOLOG"/>
    <property type="match status" value="1"/>
</dbReference>
<dbReference type="GO" id="GO:0016020">
    <property type="term" value="C:membrane"/>
    <property type="evidence" value="ECO:0007669"/>
    <property type="project" value="InterPro"/>
</dbReference>
<keyword evidence="8" id="KW-1185">Reference proteome</keyword>
<accession>A0A1X2HGQ3</accession>
<dbReference type="GO" id="GO:0012505">
    <property type="term" value="C:endomembrane system"/>
    <property type="evidence" value="ECO:0007669"/>
    <property type="project" value="UniProtKB-SubCell"/>
</dbReference>
<dbReference type="Proteomes" id="UP000242180">
    <property type="component" value="Unassembled WGS sequence"/>
</dbReference>
<feature type="transmembrane region" description="Helical" evidence="6">
    <location>
        <begin position="39"/>
        <end position="60"/>
    </location>
</feature>
<dbReference type="AlphaFoldDB" id="A0A1X2HGQ3"/>
<dbReference type="InterPro" id="IPR019365">
    <property type="entry name" value="TVP18/Ca-channel_flower"/>
</dbReference>
<keyword evidence="3 6" id="KW-0812">Transmembrane</keyword>
<dbReference type="InParanoid" id="A0A1X2HGQ3"/>
<dbReference type="GO" id="GO:0016192">
    <property type="term" value="P:vesicle-mediated transport"/>
    <property type="evidence" value="ECO:0007669"/>
    <property type="project" value="TreeGrafter"/>
</dbReference>
<evidence type="ECO:0008006" key="9">
    <source>
        <dbReference type="Google" id="ProtNLM"/>
    </source>
</evidence>
<feature type="transmembrane region" description="Helical" evidence="6">
    <location>
        <begin position="81"/>
        <end position="100"/>
    </location>
</feature>
<evidence type="ECO:0000256" key="2">
    <source>
        <dbReference type="ARBA" id="ARBA00005738"/>
    </source>
</evidence>
<evidence type="ECO:0000256" key="5">
    <source>
        <dbReference type="ARBA" id="ARBA00023136"/>
    </source>
</evidence>
<comment type="similarity">
    <text evidence="2">Belongs to the TVP18 family.</text>
</comment>
<dbReference type="PANTHER" id="PTHR13314:SF2">
    <property type="entry name" value="CALCIUM CHANNEL FLOWER HOMOLOG"/>
    <property type="match status" value="1"/>
</dbReference>
<dbReference type="EMBL" id="MCGN01000004">
    <property type="protein sequence ID" value="ORY98079.1"/>
    <property type="molecule type" value="Genomic_DNA"/>
</dbReference>